<evidence type="ECO:0000313" key="9">
    <source>
        <dbReference type="Proteomes" id="UP000027361"/>
    </source>
</evidence>
<dbReference type="InterPro" id="IPR001611">
    <property type="entry name" value="Leu-rich_rpt"/>
</dbReference>
<dbReference type="PANTHER" id="PTHR10552">
    <property type="entry name" value="U2 SMALL NUCLEAR RIBONUCLEOPROTEIN A"/>
    <property type="match status" value="1"/>
</dbReference>
<dbReference type="InParanoid" id="A0A066VYV5"/>
<evidence type="ECO:0000256" key="3">
    <source>
        <dbReference type="ARBA" id="ARBA00022737"/>
    </source>
</evidence>
<dbReference type="OMA" id="PNYREYM"/>
<dbReference type="OrthoDB" id="433501at2759"/>
<dbReference type="EMBL" id="JMSN01000042">
    <property type="protein sequence ID" value="KDN45458.1"/>
    <property type="molecule type" value="Genomic_DNA"/>
</dbReference>
<keyword evidence="2" id="KW-0433">Leucine-rich repeat</keyword>
<reference evidence="8 9" key="1">
    <citation type="submission" date="2014-05" db="EMBL/GenBank/DDBJ databases">
        <title>Draft genome sequence of a rare smut relative, Tilletiaria anomala UBC 951.</title>
        <authorList>
            <consortium name="DOE Joint Genome Institute"/>
            <person name="Toome M."/>
            <person name="Kuo A."/>
            <person name="Henrissat B."/>
            <person name="Lipzen A."/>
            <person name="Tritt A."/>
            <person name="Yoshinaga Y."/>
            <person name="Zane M."/>
            <person name="Barry K."/>
            <person name="Grigoriev I.V."/>
            <person name="Spatafora J.W."/>
            <person name="Aimea M.C."/>
        </authorList>
    </citation>
    <scope>NUCLEOTIDE SEQUENCE [LARGE SCALE GENOMIC DNA]</scope>
    <source>
        <strain evidence="8 9">UBC 951</strain>
    </source>
</reference>
<dbReference type="FunCoup" id="A0A066VYV5">
    <property type="interactions" value="791"/>
</dbReference>
<protein>
    <recommendedName>
        <fullName evidence="6">U2 small nuclear ribonucleoprotein A'</fullName>
    </recommendedName>
</protein>
<proteinExistence type="inferred from homology"/>
<dbReference type="Pfam" id="PF14580">
    <property type="entry name" value="LRR_9"/>
    <property type="match status" value="1"/>
</dbReference>
<feature type="compositionally biased region" description="Low complexity" evidence="7">
    <location>
        <begin position="271"/>
        <end position="288"/>
    </location>
</feature>
<evidence type="ECO:0000256" key="4">
    <source>
        <dbReference type="ARBA" id="ARBA00023242"/>
    </source>
</evidence>
<dbReference type="GO" id="GO:0000398">
    <property type="term" value="P:mRNA splicing, via spliceosome"/>
    <property type="evidence" value="ECO:0007669"/>
    <property type="project" value="InterPro"/>
</dbReference>
<dbReference type="GeneID" id="25264462"/>
<feature type="region of interest" description="Disordered" evidence="7">
    <location>
        <begin position="250"/>
        <end position="299"/>
    </location>
</feature>
<dbReference type="SMART" id="SM00369">
    <property type="entry name" value="LRR_TYP"/>
    <property type="match status" value="2"/>
</dbReference>
<dbReference type="HOGENOM" id="CLU_061027_1_0_1"/>
<accession>A0A066VYV5</accession>
<evidence type="ECO:0000256" key="5">
    <source>
        <dbReference type="ARBA" id="ARBA00024196"/>
    </source>
</evidence>
<dbReference type="InterPro" id="IPR003591">
    <property type="entry name" value="Leu-rich_rpt_typical-subtyp"/>
</dbReference>
<gene>
    <name evidence="8" type="ORF">K437DRAFT_256572</name>
</gene>
<sequence length="299" mass="32627">MKLSAELITRSDNALNTLKDRELSLRGFKIPAIENMGVTQDMNDTIDLTDNDIRSLSNFPLLKRLRSLYLSNNLIARIDPRIAHSLPYLKTLTLTNNGLESLADVGNALAKFPFLEYLSLMGNPIARQKHYREYLIWRCKKVRVLDFKRVKNAERVLAKSLFETNDARPSALAASIAAKATMTSSALKGKASSAGGTTGTFEPGQAIMGAGAAGRLLSAEEKRKIEVAIQSASSLEEITRLEEKLRLGYALEDDDTGPANGQAGKKGGAGKSAQAGGRGQKQQVQQEEAQNEEDMDEDE</sequence>
<dbReference type="GO" id="GO:0030620">
    <property type="term" value="F:U2 snRNA binding"/>
    <property type="evidence" value="ECO:0007669"/>
    <property type="project" value="InterPro"/>
</dbReference>
<comment type="caution">
    <text evidence="8">The sequence shown here is derived from an EMBL/GenBank/DDBJ whole genome shotgun (WGS) entry which is preliminary data.</text>
</comment>
<dbReference type="STRING" id="1037660.A0A066VYV5"/>
<dbReference type="GO" id="GO:0005686">
    <property type="term" value="C:U2 snRNP"/>
    <property type="evidence" value="ECO:0007669"/>
    <property type="project" value="TreeGrafter"/>
</dbReference>
<keyword evidence="4" id="KW-0539">Nucleus</keyword>
<evidence type="ECO:0000256" key="6">
    <source>
        <dbReference type="ARBA" id="ARBA00024238"/>
    </source>
</evidence>
<dbReference type="InterPro" id="IPR044640">
    <property type="entry name" value="RU2A"/>
</dbReference>
<evidence type="ECO:0000256" key="1">
    <source>
        <dbReference type="ARBA" id="ARBA00004123"/>
    </source>
</evidence>
<evidence type="ECO:0000256" key="7">
    <source>
        <dbReference type="SAM" id="MobiDB-lite"/>
    </source>
</evidence>
<dbReference type="RefSeq" id="XP_013243191.1">
    <property type="nucleotide sequence ID" value="XM_013387737.1"/>
</dbReference>
<dbReference type="SUPFAM" id="SSF52058">
    <property type="entry name" value="L domain-like"/>
    <property type="match status" value="1"/>
</dbReference>
<comment type="subcellular location">
    <subcellularLocation>
        <location evidence="1">Nucleus</location>
    </subcellularLocation>
</comment>
<dbReference type="PROSITE" id="PS51450">
    <property type="entry name" value="LRR"/>
    <property type="match status" value="1"/>
</dbReference>
<evidence type="ECO:0000313" key="8">
    <source>
        <dbReference type="EMBL" id="KDN45458.1"/>
    </source>
</evidence>
<dbReference type="FunFam" id="3.80.10.10:FF:000026">
    <property type="entry name" value="U2 small nuclear ribonucleoprotein A"/>
    <property type="match status" value="1"/>
</dbReference>
<dbReference type="Gene3D" id="3.80.10.10">
    <property type="entry name" value="Ribonuclease Inhibitor"/>
    <property type="match status" value="1"/>
</dbReference>
<feature type="compositionally biased region" description="Acidic residues" evidence="7">
    <location>
        <begin position="289"/>
        <end position="299"/>
    </location>
</feature>
<dbReference type="Proteomes" id="UP000027361">
    <property type="component" value="Unassembled WGS sequence"/>
</dbReference>
<dbReference type="InterPro" id="IPR032675">
    <property type="entry name" value="LRR_dom_sf"/>
</dbReference>
<organism evidence="8 9">
    <name type="scientific">Tilletiaria anomala (strain ATCC 24038 / CBS 436.72 / UBC 951)</name>
    <dbReference type="NCBI Taxonomy" id="1037660"/>
    <lineage>
        <taxon>Eukaryota</taxon>
        <taxon>Fungi</taxon>
        <taxon>Dikarya</taxon>
        <taxon>Basidiomycota</taxon>
        <taxon>Ustilaginomycotina</taxon>
        <taxon>Exobasidiomycetes</taxon>
        <taxon>Georgefischeriales</taxon>
        <taxon>Tilletiariaceae</taxon>
        <taxon>Tilletiaria</taxon>
    </lineage>
</organism>
<dbReference type="PANTHER" id="PTHR10552:SF6">
    <property type="entry name" value="U2 SMALL NUCLEAR RIBONUCLEOPROTEIN A"/>
    <property type="match status" value="1"/>
</dbReference>
<comment type="similarity">
    <text evidence="5">Belongs to the U2 small nuclear ribonucleoprotein A family.</text>
</comment>
<keyword evidence="3" id="KW-0677">Repeat</keyword>
<keyword evidence="9" id="KW-1185">Reference proteome</keyword>
<evidence type="ECO:0000256" key="2">
    <source>
        <dbReference type="ARBA" id="ARBA00022614"/>
    </source>
</evidence>
<name>A0A066VYV5_TILAU</name>
<dbReference type="AlphaFoldDB" id="A0A066VYV5"/>